<organism evidence="5 6">
    <name type="scientific">Dioszegia hungarica</name>
    <dbReference type="NCBI Taxonomy" id="4972"/>
    <lineage>
        <taxon>Eukaryota</taxon>
        <taxon>Fungi</taxon>
        <taxon>Dikarya</taxon>
        <taxon>Basidiomycota</taxon>
        <taxon>Agaricomycotina</taxon>
        <taxon>Tremellomycetes</taxon>
        <taxon>Tremellales</taxon>
        <taxon>Bulleribasidiaceae</taxon>
        <taxon>Dioszegia</taxon>
    </lineage>
</organism>
<dbReference type="InterPro" id="IPR023352">
    <property type="entry name" value="MAPEG-like_dom_sf"/>
</dbReference>
<sequence>MSNIASPLHALGPYNYSYLLLIATFLQTNIASPKGAIIRLGKYDNANPRTDLDKIEKDGKVSPNLIAKLRRREAAHQNCYDNLGIFAAAVVAGNAAGLGSRFMNTMAGAYLAIRCVYIYAYINTTGKQASYVRSGCWWGSNFCFLTTLWKVTTAVNGGRSLLG</sequence>
<keyword evidence="3" id="KW-1133">Transmembrane helix</keyword>
<dbReference type="PANTHER" id="PTHR35371">
    <property type="entry name" value="INNER MEMBRANE PROTEIN"/>
    <property type="match status" value="1"/>
</dbReference>
<dbReference type="EMBL" id="JAKWFO010000003">
    <property type="protein sequence ID" value="KAI9638541.1"/>
    <property type="molecule type" value="Genomic_DNA"/>
</dbReference>
<accession>A0AA38HDP5</accession>
<dbReference type="Proteomes" id="UP001164286">
    <property type="component" value="Unassembled WGS sequence"/>
</dbReference>
<dbReference type="Pfam" id="PF01124">
    <property type="entry name" value="MAPEG"/>
    <property type="match status" value="1"/>
</dbReference>
<keyword evidence="6" id="KW-1185">Reference proteome</keyword>
<dbReference type="Gene3D" id="1.20.120.550">
    <property type="entry name" value="Membrane associated eicosanoid/glutathione metabolism-like domain"/>
    <property type="match status" value="1"/>
</dbReference>
<dbReference type="GeneID" id="77731419"/>
<reference evidence="5" key="1">
    <citation type="journal article" date="2022" name="G3 (Bethesda)">
        <title>High quality genome of the basidiomycete yeast Dioszegia hungarica PDD-24b-2 isolated from cloud water.</title>
        <authorList>
            <person name="Jarrige D."/>
            <person name="Haridas S."/>
            <person name="Bleykasten-Grosshans C."/>
            <person name="Joly M."/>
            <person name="Nadalig T."/>
            <person name="Sancelme M."/>
            <person name="Vuilleumier S."/>
            <person name="Grigoriev I.V."/>
            <person name="Amato P."/>
            <person name="Bringel F."/>
        </authorList>
    </citation>
    <scope>NUCLEOTIDE SEQUENCE</scope>
    <source>
        <strain evidence="5">PDD-24b-2</strain>
    </source>
</reference>
<protein>
    <submittedName>
        <fullName evidence="5">Uncharacterized protein</fullName>
    </submittedName>
</protein>
<dbReference type="RefSeq" id="XP_052948318.1">
    <property type="nucleotide sequence ID" value="XM_053092214.1"/>
</dbReference>
<dbReference type="AlphaFoldDB" id="A0AA38HDP5"/>
<evidence type="ECO:0000256" key="1">
    <source>
        <dbReference type="ARBA" id="ARBA00004370"/>
    </source>
</evidence>
<keyword evidence="2" id="KW-0812">Transmembrane</keyword>
<name>A0AA38HDP5_9TREE</name>
<keyword evidence="4" id="KW-0472">Membrane</keyword>
<comment type="caution">
    <text evidence="5">The sequence shown here is derived from an EMBL/GenBank/DDBJ whole genome shotgun (WGS) entry which is preliminary data.</text>
</comment>
<dbReference type="GO" id="GO:0016020">
    <property type="term" value="C:membrane"/>
    <property type="evidence" value="ECO:0007669"/>
    <property type="project" value="UniProtKB-SubCell"/>
</dbReference>
<proteinExistence type="predicted"/>
<evidence type="ECO:0000256" key="2">
    <source>
        <dbReference type="ARBA" id="ARBA00022692"/>
    </source>
</evidence>
<evidence type="ECO:0000256" key="3">
    <source>
        <dbReference type="ARBA" id="ARBA00022989"/>
    </source>
</evidence>
<evidence type="ECO:0000313" key="6">
    <source>
        <dbReference type="Proteomes" id="UP001164286"/>
    </source>
</evidence>
<evidence type="ECO:0000256" key="4">
    <source>
        <dbReference type="ARBA" id="ARBA00023136"/>
    </source>
</evidence>
<comment type="subcellular location">
    <subcellularLocation>
        <location evidence="1">Membrane</location>
    </subcellularLocation>
</comment>
<dbReference type="SUPFAM" id="SSF161084">
    <property type="entry name" value="MAPEG domain-like"/>
    <property type="match status" value="1"/>
</dbReference>
<dbReference type="PANTHER" id="PTHR35371:SF1">
    <property type="entry name" value="BLR7753 PROTEIN"/>
    <property type="match status" value="1"/>
</dbReference>
<gene>
    <name evidence="5" type="ORF">MKK02DRAFT_42938</name>
</gene>
<dbReference type="InterPro" id="IPR001129">
    <property type="entry name" value="Membr-assoc_MAPEG"/>
</dbReference>
<evidence type="ECO:0000313" key="5">
    <source>
        <dbReference type="EMBL" id="KAI9638541.1"/>
    </source>
</evidence>